<dbReference type="RefSeq" id="WP_134836642.1">
    <property type="nucleotide sequence ID" value="NZ_SATR01000031.1"/>
</dbReference>
<dbReference type="Gene3D" id="2.160.20.120">
    <property type="match status" value="1"/>
</dbReference>
<feature type="signal peptide" evidence="1">
    <location>
        <begin position="1"/>
        <end position="24"/>
    </location>
</feature>
<evidence type="ECO:0000313" key="4">
    <source>
        <dbReference type="Proteomes" id="UP000297753"/>
    </source>
</evidence>
<organism evidence="3 4">
    <name type="scientific">Vibrio ouci</name>
    <dbReference type="NCBI Taxonomy" id="2499078"/>
    <lineage>
        <taxon>Bacteria</taxon>
        <taxon>Pseudomonadati</taxon>
        <taxon>Pseudomonadota</taxon>
        <taxon>Gammaproteobacteria</taxon>
        <taxon>Vibrionales</taxon>
        <taxon>Vibrionaceae</taxon>
        <taxon>Vibrio</taxon>
    </lineage>
</organism>
<evidence type="ECO:0000256" key="1">
    <source>
        <dbReference type="SAM" id="SignalP"/>
    </source>
</evidence>
<comment type="caution">
    <text evidence="3">The sequence shown here is derived from an EMBL/GenBank/DDBJ whole genome shotgun (WGS) entry which is preliminary data.</text>
</comment>
<dbReference type="AlphaFoldDB" id="A0A4Y8WBD6"/>
<proteinExistence type="predicted"/>
<keyword evidence="4" id="KW-1185">Reference proteome</keyword>
<dbReference type="EMBL" id="SATR01000031">
    <property type="protein sequence ID" value="TFH90259.1"/>
    <property type="molecule type" value="Genomic_DNA"/>
</dbReference>
<keyword evidence="1" id="KW-0732">Signal</keyword>
<accession>A0A4Y8WBD6</accession>
<sequence length="215" mass="22862">MIKYLSALMGLLALAAAFTSSSQAAEQRLPLDVFTSVTARQDIELTIGCAADPHLVVMGSRKGIEQLNVNNQDGALVLNNPRSRSTLNIKLFTNTPLSAIRGKMGTQINVSSCAVNPEAFQITASKGAGINVEGRTDLLRLNLSQGANFNQMWTPFSVNVAQVRLRMGSVASLCDVRTVSGTLTAGAHLSIDSSTSLEIGEEDMFASTVARSDCR</sequence>
<dbReference type="InterPro" id="IPR021255">
    <property type="entry name" value="DUF2807"/>
</dbReference>
<reference evidence="3 4" key="1">
    <citation type="submission" date="2019-01" db="EMBL/GenBank/DDBJ databases">
        <title>Vibrio BEI176 sp. nov, a marine bacterium isolated from China: eastern marignal seas.</title>
        <authorList>
            <person name="Li B."/>
        </authorList>
    </citation>
    <scope>NUCLEOTIDE SEQUENCE [LARGE SCALE GENOMIC DNA]</scope>
    <source>
        <strain evidence="3 4">BEI176</strain>
    </source>
</reference>
<name>A0A4Y8WBD6_9VIBR</name>
<feature type="domain" description="Putative auto-transporter adhesin head GIN" evidence="2">
    <location>
        <begin position="34"/>
        <end position="196"/>
    </location>
</feature>
<dbReference type="Proteomes" id="UP000297753">
    <property type="component" value="Unassembled WGS sequence"/>
</dbReference>
<feature type="chain" id="PRO_5021408846" description="Putative auto-transporter adhesin head GIN domain-containing protein" evidence="1">
    <location>
        <begin position="25"/>
        <end position="215"/>
    </location>
</feature>
<evidence type="ECO:0000313" key="3">
    <source>
        <dbReference type="EMBL" id="TFH90259.1"/>
    </source>
</evidence>
<evidence type="ECO:0000259" key="2">
    <source>
        <dbReference type="Pfam" id="PF10988"/>
    </source>
</evidence>
<dbReference type="OrthoDB" id="6876326at2"/>
<dbReference type="Pfam" id="PF10988">
    <property type="entry name" value="DUF2807"/>
    <property type="match status" value="1"/>
</dbReference>
<gene>
    <name evidence="3" type="ORF">ELS82_17610</name>
</gene>
<protein>
    <recommendedName>
        <fullName evidence="2">Putative auto-transporter adhesin head GIN domain-containing protein</fullName>
    </recommendedName>
</protein>